<dbReference type="InterPro" id="IPR020476">
    <property type="entry name" value="Nudix_hydrolase"/>
</dbReference>
<name>A0A3B0ZI44_9ZZZZ</name>
<keyword evidence="2 4" id="KW-0378">Hydrolase</keyword>
<dbReference type="InterPro" id="IPR000086">
    <property type="entry name" value="NUDIX_hydrolase_dom"/>
</dbReference>
<dbReference type="InterPro" id="IPR015797">
    <property type="entry name" value="NUDIX_hydrolase-like_dom_sf"/>
</dbReference>
<dbReference type="GO" id="GO:0006753">
    <property type="term" value="P:nucleoside phosphate metabolic process"/>
    <property type="evidence" value="ECO:0007669"/>
    <property type="project" value="TreeGrafter"/>
</dbReference>
<sequence length="164" mass="19006">MIDQDGYRANVGIMLSNGEGELLWARRLGRDGWQFPQGGIQKNETPQQALFRELKEEIGLDINEVEVIKSTDGWLRYDLPKSLRRTNSKPVCIGQKQIWFLLELTSSEELIKLDCSEKPEFDQWCWIQPQLAVEQVIEFKRGVYQRALSALLPDFSLSLKQNYS</sequence>
<organism evidence="4">
    <name type="scientific">hydrothermal vent metagenome</name>
    <dbReference type="NCBI Taxonomy" id="652676"/>
    <lineage>
        <taxon>unclassified sequences</taxon>
        <taxon>metagenomes</taxon>
        <taxon>ecological metagenomes</taxon>
    </lineage>
</organism>
<dbReference type="GO" id="GO:0008893">
    <property type="term" value="F:guanosine-3',5'-bis(diphosphate) 3'-diphosphatase activity"/>
    <property type="evidence" value="ECO:0007669"/>
    <property type="project" value="TreeGrafter"/>
</dbReference>
<evidence type="ECO:0000313" key="4">
    <source>
        <dbReference type="EMBL" id="VAW93158.1"/>
    </source>
</evidence>
<proteinExistence type="inferred from homology"/>
<dbReference type="NCBIfam" id="NF001937">
    <property type="entry name" value="PRK00714.1-4"/>
    <property type="match status" value="1"/>
</dbReference>
<dbReference type="SUPFAM" id="SSF55811">
    <property type="entry name" value="Nudix"/>
    <property type="match status" value="1"/>
</dbReference>
<dbReference type="PROSITE" id="PS00893">
    <property type="entry name" value="NUDIX_BOX"/>
    <property type="match status" value="1"/>
</dbReference>
<dbReference type="AlphaFoldDB" id="A0A3B0ZI44"/>
<protein>
    <submittedName>
        <fullName evidence="4">Adenosine (5')-pentaphospho-(5'')-adenosine pyrophosphohydrolase</fullName>
    </submittedName>
</protein>
<dbReference type="PANTHER" id="PTHR11839">
    <property type="entry name" value="UDP/ADP-SUGAR PYROPHOSPHATASE"/>
    <property type="match status" value="1"/>
</dbReference>
<evidence type="ECO:0000259" key="3">
    <source>
        <dbReference type="PROSITE" id="PS51462"/>
    </source>
</evidence>
<dbReference type="Gene3D" id="3.90.79.10">
    <property type="entry name" value="Nucleoside Triphosphate Pyrophosphohydrolase"/>
    <property type="match status" value="1"/>
</dbReference>
<dbReference type="PANTHER" id="PTHR11839:SF22">
    <property type="entry name" value="NUDIX HYDROLASE 26, CHLOROPLASTIC"/>
    <property type="match status" value="1"/>
</dbReference>
<dbReference type="PROSITE" id="PS51462">
    <property type="entry name" value="NUDIX"/>
    <property type="match status" value="1"/>
</dbReference>
<dbReference type="PRINTS" id="PR00502">
    <property type="entry name" value="NUDIXFAMILY"/>
</dbReference>
<evidence type="ECO:0000256" key="2">
    <source>
        <dbReference type="ARBA" id="ARBA00022801"/>
    </source>
</evidence>
<reference evidence="4" key="1">
    <citation type="submission" date="2018-06" db="EMBL/GenBank/DDBJ databases">
        <authorList>
            <person name="Zhirakovskaya E."/>
        </authorList>
    </citation>
    <scope>NUCLEOTIDE SEQUENCE</scope>
</reference>
<accession>A0A3B0ZI44</accession>
<dbReference type="GO" id="GO:0019693">
    <property type="term" value="P:ribose phosphate metabolic process"/>
    <property type="evidence" value="ECO:0007669"/>
    <property type="project" value="TreeGrafter"/>
</dbReference>
<gene>
    <name evidence="4" type="ORF">MNBD_GAMMA23-2098</name>
</gene>
<evidence type="ECO:0000256" key="1">
    <source>
        <dbReference type="ARBA" id="ARBA00001936"/>
    </source>
</evidence>
<dbReference type="CDD" id="cd03671">
    <property type="entry name" value="NUDIX_Ap4A_hydrolase_plant_like"/>
    <property type="match status" value="1"/>
</dbReference>
<dbReference type="InterPro" id="IPR020084">
    <property type="entry name" value="NUDIX_hydrolase_CS"/>
</dbReference>
<dbReference type="NCBIfam" id="NF001938">
    <property type="entry name" value="PRK00714.1-5"/>
    <property type="match status" value="1"/>
</dbReference>
<dbReference type="GO" id="GO:0034432">
    <property type="term" value="F:bis(5'-adenosyl)-pentaphosphatase activity"/>
    <property type="evidence" value="ECO:0007669"/>
    <property type="project" value="TreeGrafter"/>
</dbReference>
<comment type="cofactor">
    <cofactor evidence="1">
        <name>Mn(2+)</name>
        <dbReference type="ChEBI" id="CHEBI:29035"/>
    </cofactor>
</comment>
<feature type="domain" description="Nudix hydrolase" evidence="3">
    <location>
        <begin position="6"/>
        <end position="149"/>
    </location>
</feature>
<dbReference type="EMBL" id="UOFT01000031">
    <property type="protein sequence ID" value="VAW93158.1"/>
    <property type="molecule type" value="Genomic_DNA"/>
</dbReference>
<dbReference type="HAMAP" id="MF_00298">
    <property type="entry name" value="Nudix_RppH"/>
    <property type="match status" value="1"/>
</dbReference>
<dbReference type="Pfam" id="PF00293">
    <property type="entry name" value="NUDIX"/>
    <property type="match status" value="1"/>
</dbReference>
<dbReference type="InterPro" id="IPR022927">
    <property type="entry name" value="RppH"/>
</dbReference>